<comment type="similarity">
    <text evidence="1 2">Belongs to the dTDP-4-dehydrorhamnose reductase family.</text>
</comment>
<dbReference type="GO" id="GO:0048270">
    <property type="term" value="F:methionine adenosyltransferase regulator activity"/>
    <property type="evidence" value="ECO:0007669"/>
    <property type="project" value="TreeGrafter"/>
</dbReference>
<comment type="pathway">
    <text evidence="2">Carbohydrate biosynthesis; dTDP-L-rhamnose biosynthesis.</text>
</comment>
<evidence type="ECO:0000256" key="1">
    <source>
        <dbReference type="ARBA" id="ARBA00010944"/>
    </source>
</evidence>
<reference evidence="4 5" key="1">
    <citation type="submission" date="2017-09" db="EMBL/GenBank/DDBJ databases">
        <title>Depth-based differentiation of microbial function through sediment-hosted aquifers and enrichment of novel symbionts in the deep terrestrial subsurface.</title>
        <authorList>
            <person name="Probst A.J."/>
            <person name="Ladd B."/>
            <person name="Jarett J.K."/>
            <person name="Geller-Mcgrath D.E."/>
            <person name="Sieber C.M."/>
            <person name="Emerson J.B."/>
            <person name="Anantharaman K."/>
            <person name="Thomas B.C."/>
            <person name="Malmstrom R."/>
            <person name="Stieglmeier M."/>
            <person name="Klingl A."/>
            <person name="Woyke T."/>
            <person name="Ryan C.M."/>
            <person name="Banfield J.F."/>
        </authorList>
    </citation>
    <scope>NUCLEOTIDE SEQUENCE [LARGE SCALE GENOMIC DNA]</scope>
    <source>
        <strain evidence="4">CG23_combo_of_CG06-09_8_20_14_all_39_17</strain>
    </source>
</reference>
<dbReference type="InterPro" id="IPR036291">
    <property type="entry name" value="NAD(P)-bd_dom_sf"/>
</dbReference>
<dbReference type="AlphaFoldDB" id="A0A2G9YUZ6"/>
<dbReference type="GO" id="GO:0008831">
    <property type="term" value="F:dTDP-4-dehydrorhamnose reductase activity"/>
    <property type="evidence" value="ECO:0007669"/>
    <property type="project" value="UniProtKB-EC"/>
</dbReference>
<feature type="domain" description="RmlD-like substrate binding" evidence="3">
    <location>
        <begin position="13"/>
        <end position="199"/>
    </location>
</feature>
<dbReference type="InterPro" id="IPR005913">
    <property type="entry name" value="dTDP_dehydrorham_reduct"/>
</dbReference>
<name>A0A2G9YUZ6_9BACT</name>
<evidence type="ECO:0000313" key="5">
    <source>
        <dbReference type="Proteomes" id="UP000229976"/>
    </source>
</evidence>
<gene>
    <name evidence="4" type="ORF">COX37_00575</name>
</gene>
<dbReference type="EC" id="1.1.1.133" evidence="2"/>
<dbReference type="Proteomes" id="UP000229976">
    <property type="component" value="Unassembled WGS sequence"/>
</dbReference>
<evidence type="ECO:0000256" key="2">
    <source>
        <dbReference type="RuleBase" id="RU364082"/>
    </source>
</evidence>
<proteinExistence type="inferred from homology"/>
<comment type="function">
    <text evidence="2">Catalyzes the reduction of dTDP-6-deoxy-L-lyxo-4-hexulose to yield dTDP-L-rhamnose.</text>
</comment>
<dbReference type="Pfam" id="PF04321">
    <property type="entry name" value="RmlD_sub_bind"/>
    <property type="match status" value="1"/>
</dbReference>
<protein>
    <recommendedName>
        <fullName evidence="2">dTDP-4-dehydrorhamnose reductase</fullName>
        <ecNumber evidence="2">1.1.1.133</ecNumber>
    </recommendedName>
</protein>
<organism evidence="4 5">
    <name type="scientific">Candidatus Nealsonbacteria bacterium CG23_combo_of_CG06-09_8_20_14_all_39_17</name>
    <dbReference type="NCBI Taxonomy" id="1974722"/>
    <lineage>
        <taxon>Bacteria</taxon>
        <taxon>Candidatus Nealsoniibacteriota</taxon>
    </lineage>
</organism>
<sequence>MIPTKLSDRFLYLDITQEAEVSKLIGEQRPEIIIHVANNADARWCEANPEKAIKLNQKATEYIVSATNSINAKLIYISSFEAIRPMNVYANTKKESEKIIAKTKEGYLILRPSVILWFSPNTTNDRPFSRLLKNLDQGTPAVYDTSRKFQPSYLGHICEVIDVSIQKKLWNEIILVAVEDLKSRYDTAKDILAPFGITVEVADKHDTLPVVKEDLSKLKKLNLPAYSYDRMIQKIIDEIKHRELFQL</sequence>
<evidence type="ECO:0000259" key="3">
    <source>
        <dbReference type="Pfam" id="PF04321"/>
    </source>
</evidence>
<dbReference type="EMBL" id="PCRO01000009">
    <property type="protein sequence ID" value="PIP23047.1"/>
    <property type="molecule type" value="Genomic_DNA"/>
</dbReference>
<dbReference type="SUPFAM" id="SSF51735">
    <property type="entry name" value="NAD(P)-binding Rossmann-fold domains"/>
    <property type="match status" value="1"/>
</dbReference>
<dbReference type="PANTHER" id="PTHR10491:SF4">
    <property type="entry name" value="METHIONINE ADENOSYLTRANSFERASE 2 SUBUNIT BETA"/>
    <property type="match status" value="1"/>
</dbReference>
<dbReference type="InterPro" id="IPR029903">
    <property type="entry name" value="RmlD-like-bd"/>
</dbReference>
<keyword evidence="2" id="KW-0560">Oxidoreductase</keyword>
<accession>A0A2G9YUZ6</accession>
<dbReference type="Gene3D" id="3.40.50.720">
    <property type="entry name" value="NAD(P)-binding Rossmann-like Domain"/>
    <property type="match status" value="2"/>
</dbReference>
<evidence type="ECO:0000313" key="4">
    <source>
        <dbReference type="EMBL" id="PIP23047.1"/>
    </source>
</evidence>
<dbReference type="GO" id="GO:0006556">
    <property type="term" value="P:S-adenosylmethionine biosynthetic process"/>
    <property type="evidence" value="ECO:0007669"/>
    <property type="project" value="TreeGrafter"/>
</dbReference>
<comment type="caution">
    <text evidence="4">The sequence shown here is derived from an EMBL/GenBank/DDBJ whole genome shotgun (WGS) entry which is preliminary data.</text>
</comment>
<keyword evidence="2" id="KW-0521">NADP</keyword>
<dbReference type="GO" id="GO:0019305">
    <property type="term" value="P:dTDP-rhamnose biosynthetic process"/>
    <property type="evidence" value="ECO:0007669"/>
    <property type="project" value="UniProtKB-UniPathway"/>
</dbReference>
<dbReference type="UniPathway" id="UPA00124"/>
<dbReference type="Gene3D" id="3.90.25.10">
    <property type="entry name" value="UDP-galactose 4-epimerase, domain 1"/>
    <property type="match status" value="1"/>
</dbReference>
<dbReference type="PANTHER" id="PTHR10491">
    <property type="entry name" value="DTDP-4-DEHYDRORHAMNOSE REDUCTASE"/>
    <property type="match status" value="1"/>
</dbReference>
<dbReference type="GO" id="GO:0048269">
    <property type="term" value="C:methionine adenosyltransferase complex"/>
    <property type="evidence" value="ECO:0007669"/>
    <property type="project" value="TreeGrafter"/>
</dbReference>